<comment type="similarity">
    <text evidence="1">Belongs to the sigma-70 factor family. ECF subfamily.</text>
</comment>
<dbReference type="Proteomes" id="UP000051950">
    <property type="component" value="Unassembled WGS sequence"/>
</dbReference>
<dbReference type="OrthoDB" id="659948at2"/>
<dbReference type="GO" id="GO:0003677">
    <property type="term" value="F:DNA binding"/>
    <property type="evidence" value="ECO:0007669"/>
    <property type="project" value="InterPro"/>
</dbReference>
<evidence type="ECO:0000256" key="3">
    <source>
        <dbReference type="ARBA" id="ARBA00023082"/>
    </source>
</evidence>
<keyword evidence="2" id="KW-0805">Transcription regulation</keyword>
<protein>
    <submittedName>
        <fullName evidence="7">RNA polymerase</fullName>
    </submittedName>
</protein>
<dbReference type="InterPro" id="IPR013324">
    <property type="entry name" value="RNA_pol_sigma_r3/r4-like"/>
</dbReference>
<dbReference type="InterPro" id="IPR036388">
    <property type="entry name" value="WH-like_DNA-bd_sf"/>
</dbReference>
<dbReference type="PANTHER" id="PTHR43133:SF46">
    <property type="entry name" value="RNA POLYMERASE SIGMA-70 FACTOR ECF SUBFAMILY"/>
    <property type="match status" value="1"/>
</dbReference>
<dbReference type="SUPFAM" id="SSF88659">
    <property type="entry name" value="Sigma3 and sigma4 domains of RNA polymerase sigma factors"/>
    <property type="match status" value="1"/>
</dbReference>
<sequence>MNPSSDSNLFELIKASNHLAYTSIIDRYWEELYRHIYSKIKNSEDAKDMVQDIFLSLWKNRLNIILNKNDSLAPYLFRSAKYAVINHFSRPGVTLADEQALSTALEAPSEIKTDDLLLVHELQNILENEVSQLPERLQRPYRLSREQDLPIREIAKTLSLSEQTVKNNISAAMSAIRFKLGKYNSEGTIIHILALAALLHHK</sequence>
<reference evidence="7 8" key="1">
    <citation type="submission" date="2015-11" db="EMBL/GenBank/DDBJ databases">
        <title>Sequence of Pedobacter ginsenosidimutans.</title>
        <authorList>
            <person name="Carson E."/>
            <person name="Keyser V."/>
            <person name="Newman J."/>
            <person name="Miller J."/>
        </authorList>
    </citation>
    <scope>NUCLEOTIDE SEQUENCE [LARGE SCALE GENOMIC DNA]</scope>
    <source>
        <strain evidence="7 8">KACC 14530</strain>
    </source>
</reference>
<evidence type="ECO:0000256" key="1">
    <source>
        <dbReference type="ARBA" id="ARBA00010641"/>
    </source>
</evidence>
<dbReference type="InterPro" id="IPR013249">
    <property type="entry name" value="RNA_pol_sigma70_r4_t2"/>
</dbReference>
<dbReference type="InterPro" id="IPR013325">
    <property type="entry name" value="RNA_pol_sigma_r2"/>
</dbReference>
<comment type="caution">
    <text evidence="7">The sequence shown here is derived from an EMBL/GenBank/DDBJ whole genome shotgun (WGS) entry which is preliminary data.</text>
</comment>
<evidence type="ECO:0000313" key="8">
    <source>
        <dbReference type="Proteomes" id="UP000051950"/>
    </source>
</evidence>
<accession>A0A0T5VLY6</accession>
<feature type="domain" description="RNA polymerase sigma factor 70 region 4 type 2" evidence="6">
    <location>
        <begin position="125"/>
        <end position="175"/>
    </location>
</feature>
<keyword evidence="8" id="KW-1185">Reference proteome</keyword>
<proteinExistence type="inferred from homology"/>
<dbReference type="STRING" id="687842.ASU31_20370"/>
<keyword evidence="4" id="KW-0804">Transcription</keyword>
<dbReference type="Gene3D" id="1.10.10.10">
    <property type="entry name" value="Winged helix-like DNA-binding domain superfamily/Winged helix DNA-binding domain"/>
    <property type="match status" value="1"/>
</dbReference>
<dbReference type="PANTHER" id="PTHR43133">
    <property type="entry name" value="RNA POLYMERASE ECF-TYPE SIGMA FACTO"/>
    <property type="match status" value="1"/>
</dbReference>
<name>A0A0T5VLY6_9SPHI</name>
<dbReference type="AlphaFoldDB" id="A0A0T5VLY6"/>
<dbReference type="Gene3D" id="1.10.1740.10">
    <property type="match status" value="1"/>
</dbReference>
<dbReference type="Pfam" id="PF04542">
    <property type="entry name" value="Sigma70_r2"/>
    <property type="match status" value="1"/>
</dbReference>
<dbReference type="EMBL" id="LMZQ01000021">
    <property type="protein sequence ID" value="KRT14229.1"/>
    <property type="molecule type" value="Genomic_DNA"/>
</dbReference>
<evidence type="ECO:0000259" key="5">
    <source>
        <dbReference type="Pfam" id="PF04542"/>
    </source>
</evidence>
<organism evidence="7 8">
    <name type="scientific">Pedobacter ginsenosidimutans</name>
    <dbReference type="NCBI Taxonomy" id="687842"/>
    <lineage>
        <taxon>Bacteria</taxon>
        <taxon>Pseudomonadati</taxon>
        <taxon>Bacteroidota</taxon>
        <taxon>Sphingobacteriia</taxon>
        <taxon>Sphingobacteriales</taxon>
        <taxon>Sphingobacteriaceae</taxon>
        <taxon>Pedobacter</taxon>
    </lineage>
</organism>
<evidence type="ECO:0000256" key="4">
    <source>
        <dbReference type="ARBA" id="ARBA00023163"/>
    </source>
</evidence>
<dbReference type="NCBIfam" id="TIGR02937">
    <property type="entry name" value="sigma70-ECF"/>
    <property type="match status" value="1"/>
</dbReference>
<dbReference type="RefSeq" id="WP_057934108.1">
    <property type="nucleotide sequence ID" value="NZ_LMZQ01000021.1"/>
</dbReference>
<dbReference type="GO" id="GO:0006352">
    <property type="term" value="P:DNA-templated transcription initiation"/>
    <property type="evidence" value="ECO:0007669"/>
    <property type="project" value="InterPro"/>
</dbReference>
<dbReference type="InterPro" id="IPR007627">
    <property type="entry name" value="RNA_pol_sigma70_r2"/>
</dbReference>
<feature type="domain" description="RNA polymerase sigma-70 region 2" evidence="5">
    <location>
        <begin position="25"/>
        <end position="90"/>
    </location>
</feature>
<dbReference type="InterPro" id="IPR039425">
    <property type="entry name" value="RNA_pol_sigma-70-like"/>
</dbReference>
<dbReference type="SUPFAM" id="SSF88946">
    <property type="entry name" value="Sigma2 domain of RNA polymerase sigma factors"/>
    <property type="match status" value="1"/>
</dbReference>
<dbReference type="GO" id="GO:0016987">
    <property type="term" value="F:sigma factor activity"/>
    <property type="evidence" value="ECO:0007669"/>
    <property type="project" value="UniProtKB-KW"/>
</dbReference>
<dbReference type="Pfam" id="PF08281">
    <property type="entry name" value="Sigma70_r4_2"/>
    <property type="match status" value="1"/>
</dbReference>
<keyword evidence="3" id="KW-0731">Sigma factor</keyword>
<dbReference type="InterPro" id="IPR014284">
    <property type="entry name" value="RNA_pol_sigma-70_dom"/>
</dbReference>
<evidence type="ECO:0000259" key="6">
    <source>
        <dbReference type="Pfam" id="PF08281"/>
    </source>
</evidence>
<evidence type="ECO:0000256" key="2">
    <source>
        <dbReference type="ARBA" id="ARBA00023015"/>
    </source>
</evidence>
<gene>
    <name evidence="7" type="ORF">ASU31_20370</name>
</gene>
<evidence type="ECO:0000313" key="7">
    <source>
        <dbReference type="EMBL" id="KRT14229.1"/>
    </source>
</evidence>